<gene>
    <name evidence="1" type="ORF">DRF65_11065</name>
</gene>
<comment type="caution">
    <text evidence="1">The sequence shown here is derived from an EMBL/GenBank/DDBJ whole genome shotgun (WGS) entry which is preliminary data.</text>
</comment>
<accession>A0A3D9C9I5</accession>
<evidence type="ECO:0008006" key="3">
    <source>
        <dbReference type="Google" id="ProtNLM"/>
    </source>
</evidence>
<dbReference type="AlphaFoldDB" id="A0A3D9C9I5"/>
<sequence>MCKPIVCIRSIPTKSSKKPILKTMSIKIKNFTLQIALLAISCLGLAFSMAPKNDITNKNDKTMSLKELHNAFVKDESTALKKYGEKIVEIQGYVTYVGPDIYGLPSIELSDKKAGKTLALCVLPTLDYLKLRKYSKGEELLIQGKVRAFWEKGSQVVIKESKVLEKK</sequence>
<dbReference type="Proteomes" id="UP000256686">
    <property type="component" value="Unassembled WGS sequence"/>
</dbReference>
<name>A0A3D9C9I5_9FLAO</name>
<dbReference type="Pfam" id="PF12869">
    <property type="entry name" value="tRNA_anti-like"/>
    <property type="match status" value="1"/>
</dbReference>
<evidence type="ECO:0000313" key="2">
    <source>
        <dbReference type="Proteomes" id="UP000256686"/>
    </source>
</evidence>
<proteinExistence type="predicted"/>
<dbReference type="EMBL" id="QNVT01000009">
    <property type="protein sequence ID" value="REC62246.1"/>
    <property type="molecule type" value="Genomic_DNA"/>
</dbReference>
<dbReference type="InterPro" id="IPR024422">
    <property type="entry name" value="Protein_unknown_function_OB"/>
</dbReference>
<organism evidence="1 2">
    <name type="scientific">Chryseobacterium pennae</name>
    <dbReference type="NCBI Taxonomy" id="2258962"/>
    <lineage>
        <taxon>Bacteria</taxon>
        <taxon>Pseudomonadati</taxon>
        <taxon>Bacteroidota</taxon>
        <taxon>Flavobacteriia</taxon>
        <taxon>Flavobacteriales</taxon>
        <taxon>Weeksellaceae</taxon>
        <taxon>Chryseobacterium group</taxon>
        <taxon>Chryseobacterium</taxon>
    </lineage>
</organism>
<evidence type="ECO:0000313" key="1">
    <source>
        <dbReference type="EMBL" id="REC62246.1"/>
    </source>
</evidence>
<reference evidence="2" key="1">
    <citation type="submission" date="2018-06" db="EMBL/GenBank/DDBJ databases">
        <authorList>
            <person name="Lum Nde A."/>
            <person name="Hugo C."/>
        </authorList>
    </citation>
    <scope>NUCLEOTIDE SEQUENCE [LARGE SCALE GENOMIC DNA]</scope>
    <source>
        <strain evidence="2">1_F178</strain>
    </source>
</reference>
<keyword evidence="2" id="KW-1185">Reference proteome</keyword>
<protein>
    <recommendedName>
        <fullName evidence="3">tRNA_anti-like</fullName>
    </recommendedName>
</protein>